<gene>
    <name evidence="1" type="ORF">DTER00134_LOCUS2141</name>
</gene>
<dbReference type="PANTHER" id="PTHR11063">
    <property type="entry name" value="GLUTAMATE SEMIALDEHYDE DEHYDROGENASE"/>
    <property type="match status" value="1"/>
</dbReference>
<dbReference type="AlphaFoldDB" id="A0A7S3QM56"/>
<dbReference type="Gene3D" id="3.40.309.10">
    <property type="entry name" value="Aldehyde Dehydrogenase, Chain A, domain 2"/>
    <property type="match status" value="1"/>
</dbReference>
<dbReference type="InterPro" id="IPR016161">
    <property type="entry name" value="Ald_DH/histidinol_DH"/>
</dbReference>
<reference evidence="1" key="1">
    <citation type="submission" date="2021-01" db="EMBL/GenBank/DDBJ databases">
        <authorList>
            <person name="Corre E."/>
            <person name="Pelletier E."/>
            <person name="Niang G."/>
            <person name="Scheremetjew M."/>
            <person name="Finn R."/>
            <person name="Kale V."/>
            <person name="Holt S."/>
            <person name="Cochrane G."/>
            <person name="Meng A."/>
            <person name="Brown T."/>
            <person name="Cohen L."/>
        </authorList>
    </citation>
    <scope>NUCLEOTIDE SEQUENCE</scope>
    <source>
        <strain evidence="1">CCMP1320</strain>
    </source>
</reference>
<dbReference type="SUPFAM" id="SSF53720">
    <property type="entry name" value="ALDH-like"/>
    <property type="match status" value="1"/>
</dbReference>
<dbReference type="PROSITE" id="PS01223">
    <property type="entry name" value="PROA"/>
    <property type="match status" value="1"/>
</dbReference>
<dbReference type="PANTHER" id="PTHR11063:SF8">
    <property type="entry name" value="DELTA-1-PYRROLINE-5-CARBOXYLATE SYNTHASE"/>
    <property type="match status" value="1"/>
</dbReference>
<dbReference type="GO" id="GO:0004350">
    <property type="term" value="F:glutamate-5-semialdehyde dehydrogenase activity"/>
    <property type="evidence" value="ECO:0007669"/>
    <property type="project" value="InterPro"/>
</dbReference>
<dbReference type="EMBL" id="HBIP01004459">
    <property type="protein sequence ID" value="CAE0487096.1"/>
    <property type="molecule type" value="Transcribed_RNA"/>
</dbReference>
<name>A0A7S3QM56_DUNTE</name>
<dbReference type="InterPro" id="IPR020593">
    <property type="entry name" value="G-glutamylP_reductase_CS"/>
</dbReference>
<evidence type="ECO:0008006" key="2">
    <source>
        <dbReference type="Google" id="ProtNLM"/>
    </source>
</evidence>
<protein>
    <recommendedName>
        <fullName evidence="2">Aldehyde dehydrogenase domain-containing protein</fullName>
    </recommendedName>
</protein>
<organism evidence="1">
    <name type="scientific">Dunaliella tertiolecta</name>
    <name type="common">Green alga</name>
    <dbReference type="NCBI Taxonomy" id="3047"/>
    <lineage>
        <taxon>Eukaryota</taxon>
        <taxon>Viridiplantae</taxon>
        <taxon>Chlorophyta</taxon>
        <taxon>core chlorophytes</taxon>
        <taxon>Chlorophyceae</taxon>
        <taxon>CS clade</taxon>
        <taxon>Chlamydomonadales</taxon>
        <taxon>Dunaliellaceae</taxon>
        <taxon>Dunaliella</taxon>
    </lineage>
</organism>
<dbReference type="InterPro" id="IPR016163">
    <property type="entry name" value="Ald_DH_C"/>
</dbReference>
<proteinExistence type="predicted"/>
<sequence length="184" mass="19577">MPSAQCLHPHLQVPTYPNWDALCCSVLTSTSPSANVSQLGCRTQVYGGERVVAMLGLPPAPSARHEYSSKEVTLEVVGDMQEAIDHIHTNGSGHTETIVTNDAAAASAFLANVDAACVFHNASTRFSDGFRFGLGAEVGISTSRIHARGPVGVEGLMTSKWVMRGTGQVVAKDQNITYTHKVLQ</sequence>
<accession>A0A7S3QM56</accession>
<evidence type="ECO:0000313" key="1">
    <source>
        <dbReference type="EMBL" id="CAE0487096.1"/>
    </source>
</evidence>